<keyword evidence="1" id="KW-0472">Membrane</keyword>
<keyword evidence="1" id="KW-1133">Transmembrane helix</keyword>
<dbReference type="Proteomes" id="UP001153076">
    <property type="component" value="Unassembled WGS sequence"/>
</dbReference>
<dbReference type="EMBL" id="JAKOGI010000044">
    <property type="protein sequence ID" value="KAJ8446953.1"/>
    <property type="molecule type" value="Genomic_DNA"/>
</dbReference>
<organism evidence="2 3">
    <name type="scientific">Carnegiea gigantea</name>
    <dbReference type="NCBI Taxonomy" id="171969"/>
    <lineage>
        <taxon>Eukaryota</taxon>
        <taxon>Viridiplantae</taxon>
        <taxon>Streptophyta</taxon>
        <taxon>Embryophyta</taxon>
        <taxon>Tracheophyta</taxon>
        <taxon>Spermatophyta</taxon>
        <taxon>Magnoliopsida</taxon>
        <taxon>eudicotyledons</taxon>
        <taxon>Gunneridae</taxon>
        <taxon>Pentapetalae</taxon>
        <taxon>Caryophyllales</taxon>
        <taxon>Cactineae</taxon>
        <taxon>Cactaceae</taxon>
        <taxon>Cactoideae</taxon>
        <taxon>Echinocereeae</taxon>
        <taxon>Carnegiea</taxon>
    </lineage>
</organism>
<comment type="caution">
    <text evidence="2">The sequence shown here is derived from an EMBL/GenBank/DDBJ whole genome shotgun (WGS) entry which is preliminary data.</text>
</comment>
<name>A0A9Q1QLC6_9CARY</name>
<sequence>MGTYVLALVGGVRYSAMFTQDKAYVYRGKPWCGSARRSRRTSTTKSSGWSGLSRSDFDNIAKYYCDCGCEVVMYEADDNYRRRYLVCPLENESACQYLAVVDLDYPKQARLVIDQLTEELREVRDLVRTERTDHHFIQEEDRAADLKVRADMLKWKQLSAILVVLNIVLVIWVAWVRMCDHDVRLKHSPMRHDKTIIIRRLQASVNKLKATLLEKGHAVRASHDTNTQLAVAVSYAEHRCKSWMITSAITL</sequence>
<dbReference type="AlphaFoldDB" id="A0A9Q1QLC6"/>
<protein>
    <submittedName>
        <fullName evidence="2">Uncharacterized protein</fullName>
    </submittedName>
</protein>
<feature type="transmembrane region" description="Helical" evidence="1">
    <location>
        <begin position="158"/>
        <end position="178"/>
    </location>
</feature>
<gene>
    <name evidence="2" type="ORF">Cgig2_006581</name>
</gene>
<evidence type="ECO:0000313" key="3">
    <source>
        <dbReference type="Proteomes" id="UP001153076"/>
    </source>
</evidence>
<reference evidence="2" key="1">
    <citation type="submission" date="2022-04" db="EMBL/GenBank/DDBJ databases">
        <title>Carnegiea gigantea Genome sequencing and assembly v2.</title>
        <authorList>
            <person name="Copetti D."/>
            <person name="Sanderson M.J."/>
            <person name="Burquez A."/>
            <person name="Wojciechowski M.F."/>
        </authorList>
    </citation>
    <scope>NUCLEOTIDE SEQUENCE</scope>
    <source>
        <strain evidence="2">SGP5-SGP5p</strain>
        <tissue evidence="2">Aerial part</tissue>
    </source>
</reference>
<keyword evidence="1" id="KW-0812">Transmembrane</keyword>
<accession>A0A9Q1QLC6</accession>
<keyword evidence="3" id="KW-1185">Reference proteome</keyword>
<evidence type="ECO:0000256" key="1">
    <source>
        <dbReference type="SAM" id="Phobius"/>
    </source>
</evidence>
<proteinExistence type="predicted"/>
<evidence type="ECO:0000313" key="2">
    <source>
        <dbReference type="EMBL" id="KAJ8446953.1"/>
    </source>
</evidence>